<sequence length="106" mass="12006">MGRYHLGEYSSYDQLEYLIQSDEKVIVLVYSDNDSQSGEARDEVSRLSDQYYGVGFVFVDVDEQPNIYSSLGYPSYPSVLAYQDGSPVYVSGHYDSVENEFLHGCC</sequence>
<dbReference type="InterPro" id="IPR036249">
    <property type="entry name" value="Thioredoxin-like_sf"/>
</dbReference>
<dbReference type="EMBL" id="ML003124">
    <property type="protein sequence ID" value="RKP34641.1"/>
    <property type="molecule type" value="Genomic_DNA"/>
</dbReference>
<evidence type="ECO:0000313" key="2">
    <source>
        <dbReference type="Proteomes" id="UP000268162"/>
    </source>
</evidence>
<accession>A0A4P9ZPM6</accession>
<gene>
    <name evidence="1" type="ORF">BJ085DRAFT_31922</name>
</gene>
<name>A0A4P9ZPM6_9FUNG</name>
<evidence type="ECO:0008006" key="3">
    <source>
        <dbReference type="Google" id="ProtNLM"/>
    </source>
</evidence>
<organism evidence="1 2">
    <name type="scientific">Dimargaris cristalligena</name>
    <dbReference type="NCBI Taxonomy" id="215637"/>
    <lineage>
        <taxon>Eukaryota</taxon>
        <taxon>Fungi</taxon>
        <taxon>Fungi incertae sedis</taxon>
        <taxon>Zoopagomycota</taxon>
        <taxon>Kickxellomycotina</taxon>
        <taxon>Dimargaritomycetes</taxon>
        <taxon>Dimargaritales</taxon>
        <taxon>Dimargaritaceae</taxon>
        <taxon>Dimargaris</taxon>
    </lineage>
</organism>
<dbReference type="Proteomes" id="UP000268162">
    <property type="component" value="Unassembled WGS sequence"/>
</dbReference>
<dbReference type="Gene3D" id="3.40.30.10">
    <property type="entry name" value="Glutaredoxin"/>
    <property type="match status" value="1"/>
</dbReference>
<dbReference type="SUPFAM" id="SSF52833">
    <property type="entry name" value="Thioredoxin-like"/>
    <property type="match status" value="1"/>
</dbReference>
<evidence type="ECO:0000313" key="1">
    <source>
        <dbReference type="EMBL" id="RKP34641.1"/>
    </source>
</evidence>
<protein>
    <recommendedName>
        <fullName evidence="3">Thioredoxin domain-containing protein</fullName>
    </recommendedName>
</protein>
<reference evidence="2" key="1">
    <citation type="journal article" date="2018" name="Nat. Microbiol.">
        <title>Leveraging single-cell genomics to expand the fungal tree of life.</title>
        <authorList>
            <person name="Ahrendt S.R."/>
            <person name="Quandt C.A."/>
            <person name="Ciobanu D."/>
            <person name="Clum A."/>
            <person name="Salamov A."/>
            <person name="Andreopoulos B."/>
            <person name="Cheng J.F."/>
            <person name="Woyke T."/>
            <person name="Pelin A."/>
            <person name="Henrissat B."/>
            <person name="Reynolds N.K."/>
            <person name="Benny G.L."/>
            <person name="Smith M.E."/>
            <person name="James T.Y."/>
            <person name="Grigoriev I.V."/>
        </authorList>
    </citation>
    <scope>NUCLEOTIDE SEQUENCE [LARGE SCALE GENOMIC DNA]</scope>
    <source>
        <strain evidence="2">RSA 468</strain>
    </source>
</reference>
<keyword evidence="2" id="KW-1185">Reference proteome</keyword>
<proteinExistence type="predicted"/>
<dbReference type="AlphaFoldDB" id="A0A4P9ZPM6"/>